<name>A0A6J4S4X5_9ACTN</name>
<keyword evidence="1" id="KW-1133">Transmembrane helix</keyword>
<accession>A0A6J4S4X5</accession>
<keyword evidence="1" id="KW-0812">Transmembrane</keyword>
<dbReference type="EMBL" id="CADCVT010000125">
    <property type="protein sequence ID" value="CAA9489685.1"/>
    <property type="molecule type" value="Genomic_DNA"/>
</dbReference>
<evidence type="ECO:0000313" key="2">
    <source>
        <dbReference type="EMBL" id="CAA9489685.1"/>
    </source>
</evidence>
<protein>
    <recommendedName>
        <fullName evidence="3">DUF4235 domain-containing protein</fullName>
    </recommendedName>
</protein>
<dbReference type="InterPro" id="IPR025329">
    <property type="entry name" value="DUF4235"/>
</dbReference>
<sequence length="92" mass="9947">MLKLIYRPIGIIVGILAGLLSKRVFNFIWSKIDDEEAPKPTIEGSSWTKVLTAAAVQGVVFQTVRAAVNRAGAVGFANLTGVWPGKKRPDPK</sequence>
<keyword evidence="1" id="KW-0472">Membrane</keyword>
<feature type="transmembrane region" description="Helical" evidence="1">
    <location>
        <begin position="6"/>
        <end position="25"/>
    </location>
</feature>
<dbReference type="AlphaFoldDB" id="A0A6J4S4X5"/>
<dbReference type="Pfam" id="PF14019">
    <property type="entry name" value="DUF4235"/>
    <property type="match status" value="1"/>
</dbReference>
<evidence type="ECO:0008006" key="3">
    <source>
        <dbReference type="Google" id="ProtNLM"/>
    </source>
</evidence>
<reference evidence="2" key="1">
    <citation type="submission" date="2020-02" db="EMBL/GenBank/DDBJ databases">
        <authorList>
            <person name="Meier V. D."/>
        </authorList>
    </citation>
    <scope>NUCLEOTIDE SEQUENCE</scope>
    <source>
        <strain evidence="2">AVDCRST_MAG85</strain>
    </source>
</reference>
<organism evidence="2">
    <name type="scientific">uncultured Solirubrobacteraceae bacterium</name>
    <dbReference type="NCBI Taxonomy" id="1162706"/>
    <lineage>
        <taxon>Bacteria</taxon>
        <taxon>Bacillati</taxon>
        <taxon>Actinomycetota</taxon>
        <taxon>Thermoleophilia</taxon>
        <taxon>Solirubrobacterales</taxon>
        <taxon>Solirubrobacteraceae</taxon>
        <taxon>environmental samples</taxon>
    </lineage>
</organism>
<gene>
    <name evidence="2" type="ORF">AVDCRST_MAG85-1154</name>
</gene>
<proteinExistence type="predicted"/>
<evidence type="ECO:0000256" key="1">
    <source>
        <dbReference type="SAM" id="Phobius"/>
    </source>
</evidence>